<dbReference type="Gene3D" id="3.60.10.10">
    <property type="entry name" value="Endonuclease/exonuclease/phosphatase"/>
    <property type="match status" value="1"/>
</dbReference>
<dbReference type="EMBL" id="CAJPWZ010000098">
    <property type="protein sequence ID" value="CAG2185710.1"/>
    <property type="molecule type" value="Genomic_DNA"/>
</dbReference>
<name>A0A8S3PQ20_MYTED</name>
<dbReference type="OrthoDB" id="6128907at2759"/>
<dbReference type="Proteomes" id="UP000683360">
    <property type="component" value="Unassembled WGS sequence"/>
</dbReference>
<protein>
    <recommendedName>
        <fullName evidence="3">Endonuclease/exonuclease/phosphatase domain-containing protein</fullName>
    </recommendedName>
</protein>
<gene>
    <name evidence="1" type="ORF">MEDL_1316</name>
</gene>
<sequence>MTQRKAQSLIPGIQKPFSRWLLSAKVKGIGKIGCTHLPSAIASRYIDPVSPPLFSTYKEENLNNTLRILEFFKAENKYILLGDLNQSPRVQATNITPEFEDNYKQFLSSGLSNPYVDAVGLPTYGIVNSLSRNRSGNYILDHIVHKGFHVKSTRRVFDRFIDVDGQNIPLSDHYGVSVTFQTKKCLSIFWRVGSFPNCIISNSF</sequence>
<dbReference type="AlphaFoldDB" id="A0A8S3PQ20"/>
<evidence type="ECO:0000313" key="1">
    <source>
        <dbReference type="EMBL" id="CAG2185710.1"/>
    </source>
</evidence>
<proteinExistence type="predicted"/>
<dbReference type="SUPFAM" id="SSF56219">
    <property type="entry name" value="DNase I-like"/>
    <property type="match status" value="1"/>
</dbReference>
<organism evidence="1 2">
    <name type="scientific">Mytilus edulis</name>
    <name type="common">Blue mussel</name>
    <dbReference type="NCBI Taxonomy" id="6550"/>
    <lineage>
        <taxon>Eukaryota</taxon>
        <taxon>Metazoa</taxon>
        <taxon>Spiralia</taxon>
        <taxon>Lophotrochozoa</taxon>
        <taxon>Mollusca</taxon>
        <taxon>Bivalvia</taxon>
        <taxon>Autobranchia</taxon>
        <taxon>Pteriomorphia</taxon>
        <taxon>Mytilida</taxon>
        <taxon>Mytiloidea</taxon>
        <taxon>Mytilidae</taxon>
        <taxon>Mytilinae</taxon>
        <taxon>Mytilus</taxon>
    </lineage>
</organism>
<comment type="caution">
    <text evidence="1">The sequence shown here is derived from an EMBL/GenBank/DDBJ whole genome shotgun (WGS) entry which is preliminary data.</text>
</comment>
<evidence type="ECO:0000313" key="2">
    <source>
        <dbReference type="Proteomes" id="UP000683360"/>
    </source>
</evidence>
<evidence type="ECO:0008006" key="3">
    <source>
        <dbReference type="Google" id="ProtNLM"/>
    </source>
</evidence>
<dbReference type="InterPro" id="IPR036691">
    <property type="entry name" value="Endo/exonu/phosph_ase_sf"/>
</dbReference>
<reference evidence="1" key="1">
    <citation type="submission" date="2021-03" db="EMBL/GenBank/DDBJ databases">
        <authorList>
            <person name="Bekaert M."/>
        </authorList>
    </citation>
    <scope>NUCLEOTIDE SEQUENCE</scope>
</reference>
<accession>A0A8S3PQ20</accession>
<keyword evidence="2" id="KW-1185">Reference proteome</keyword>